<reference evidence="2 3" key="1">
    <citation type="submission" date="2015-06" db="EMBL/GenBank/DDBJ databases">
        <title>Expansion of signal transduction pathways in fungi by whole-genome duplication.</title>
        <authorList>
            <consortium name="DOE Joint Genome Institute"/>
            <person name="Corrochano L.M."/>
            <person name="Kuo A."/>
            <person name="Marcet-Houben M."/>
            <person name="Polaino S."/>
            <person name="Salamov A."/>
            <person name="Villalobos J.M."/>
            <person name="Alvarez M.I."/>
            <person name="Avalos J."/>
            <person name="Benito E.P."/>
            <person name="Benoit I."/>
            <person name="Burger G."/>
            <person name="Camino L.P."/>
            <person name="Canovas D."/>
            <person name="Cerda-Olmedo E."/>
            <person name="Cheng J.-F."/>
            <person name="Dominguez A."/>
            <person name="Elias M."/>
            <person name="Eslava A.P."/>
            <person name="Glaser F."/>
            <person name="Grimwood J."/>
            <person name="Gutierrez G."/>
            <person name="Heitman J."/>
            <person name="Henrissat B."/>
            <person name="Iturriaga E.A."/>
            <person name="Lang B.F."/>
            <person name="Lavin J.L."/>
            <person name="Lee S."/>
            <person name="Li W."/>
            <person name="Lindquist E."/>
            <person name="Lopez-Garcia S."/>
            <person name="Luque E.M."/>
            <person name="Marcos A.T."/>
            <person name="Martin J."/>
            <person name="Mccluskey K."/>
            <person name="Medina H.R."/>
            <person name="Miralles-Duran A."/>
            <person name="Miyazaki A."/>
            <person name="Munoz-Torres E."/>
            <person name="Oguiza J.A."/>
            <person name="Ohm R."/>
            <person name="Olmedo M."/>
            <person name="Orejas M."/>
            <person name="Ortiz-Castellanos L."/>
            <person name="Pisabarro A.G."/>
            <person name="Rodriguez-Romero J."/>
            <person name="Ruiz-Herrera J."/>
            <person name="Ruiz-Vazquez R."/>
            <person name="Sanz C."/>
            <person name="Schackwitz W."/>
            <person name="Schmutz J."/>
            <person name="Shahriari M."/>
            <person name="Shelest E."/>
            <person name="Silva-Franco F."/>
            <person name="Soanes D."/>
            <person name="Syed K."/>
            <person name="Tagua V.G."/>
            <person name="Talbot N.J."/>
            <person name="Thon M."/>
            <person name="De Vries R.P."/>
            <person name="Wiebenga A."/>
            <person name="Yadav J.S."/>
            <person name="Braun E.L."/>
            <person name="Baker S."/>
            <person name="Garre V."/>
            <person name="Horwitz B."/>
            <person name="Torres-Martinez S."/>
            <person name="Idnurm A."/>
            <person name="Herrera-Estrella A."/>
            <person name="Gabaldon T."/>
            <person name="Grigoriev I.V."/>
        </authorList>
    </citation>
    <scope>NUCLEOTIDE SEQUENCE [LARGE SCALE GENOMIC DNA]</scope>
    <source>
        <strain evidence="2 3">CBS 277.49</strain>
    </source>
</reference>
<dbReference type="SUPFAM" id="SSF81383">
    <property type="entry name" value="F-box domain"/>
    <property type="match status" value="1"/>
</dbReference>
<keyword evidence="3" id="KW-1185">Reference proteome</keyword>
<dbReference type="EMBL" id="AMYB01000011">
    <property type="protein sequence ID" value="OAC98253.1"/>
    <property type="molecule type" value="Genomic_DNA"/>
</dbReference>
<sequence length="640" mass="73399">MSTIQSLSKEVLILIFTSLDSVESIGECRLVCKRWNNPAAIAMFQRPLHLCFYDRIKAEKLIQYLKANQTIGQHVRYLSLCDYNNSILEAVLPLLFTPNIRELGGDGIKDVLYQLIAKIAKESTAKFEKLNVIPSSYHFTDSYAAALWTFRKSLTDVNITLQEVPDSPLHLANRLHTFKRLTMLTLNAPFGDVEDLEQMIGRCLQLQQLQLSTSKKIAYDTPMDDTATASSLACQFDDSSVQRVKSLNTLNIFSAGYPHFVSYLMFKYPNMQRISIHIYEADADITERIQDLIQSLKKLTHYYVKYKIAAKDAVTTPIFDAAQNDINIVSIGYHYDSSDASTIDMMIEGRQIQGLNHQTFFSMHIPPNASTITHAWHLSQIRIPINSLEVDIFNCRDCDMNDTRADLRRRIPVDDEVVVFFDVLLDNPNIENIRFIARDISDCTKSHFFQHHTWLKSLEICCAQLSADTFVALSDVCRGLCALRLVNCPILPKGGIVRINMKHNAFQQLTYQLTLCNFFTCDMDASDNNAAIDYAEKVLRALELHYTQDTYLWLRTRKMKRSMFLKLRPGDTYRYLINKKQFSSRPPEARAIQISCFSIEHLLLDLDAIQLQIDKDYIEFALTSRLSSGYHCFEKSDSNH</sequence>
<evidence type="ECO:0000313" key="3">
    <source>
        <dbReference type="Proteomes" id="UP000077051"/>
    </source>
</evidence>
<proteinExistence type="predicted"/>
<organism evidence="2 3">
    <name type="scientific">Mucor lusitanicus CBS 277.49</name>
    <dbReference type="NCBI Taxonomy" id="747725"/>
    <lineage>
        <taxon>Eukaryota</taxon>
        <taxon>Fungi</taxon>
        <taxon>Fungi incertae sedis</taxon>
        <taxon>Mucoromycota</taxon>
        <taxon>Mucoromycotina</taxon>
        <taxon>Mucoromycetes</taxon>
        <taxon>Mucorales</taxon>
        <taxon>Mucorineae</taxon>
        <taxon>Mucoraceae</taxon>
        <taxon>Mucor</taxon>
    </lineage>
</organism>
<name>A0A168H149_MUCCL</name>
<dbReference type="Proteomes" id="UP000077051">
    <property type="component" value="Unassembled WGS sequence"/>
</dbReference>
<evidence type="ECO:0000259" key="1">
    <source>
        <dbReference type="Pfam" id="PF12937"/>
    </source>
</evidence>
<evidence type="ECO:0000313" key="2">
    <source>
        <dbReference type="EMBL" id="OAC98253.1"/>
    </source>
</evidence>
<gene>
    <name evidence="2" type="ORF">MUCCIDRAFT_115782</name>
</gene>
<dbReference type="AlphaFoldDB" id="A0A168H149"/>
<dbReference type="Gene3D" id="3.80.10.10">
    <property type="entry name" value="Ribonuclease Inhibitor"/>
    <property type="match status" value="1"/>
</dbReference>
<dbReference type="OrthoDB" id="2218040at2759"/>
<dbReference type="Gene3D" id="1.20.1280.50">
    <property type="match status" value="1"/>
</dbReference>
<dbReference type="InterPro" id="IPR001810">
    <property type="entry name" value="F-box_dom"/>
</dbReference>
<accession>A0A168H149</accession>
<dbReference type="VEuPathDB" id="FungiDB:MUCCIDRAFT_115782"/>
<dbReference type="SUPFAM" id="SSF52047">
    <property type="entry name" value="RNI-like"/>
    <property type="match status" value="1"/>
</dbReference>
<comment type="caution">
    <text evidence="2">The sequence shown here is derived from an EMBL/GenBank/DDBJ whole genome shotgun (WGS) entry which is preliminary data.</text>
</comment>
<dbReference type="InterPro" id="IPR032675">
    <property type="entry name" value="LRR_dom_sf"/>
</dbReference>
<feature type="domain" description="F-box" evidence="1">
    <location>
        <begin position="10"/>
        <end position="39"/>
    </location>
</feature>
<dbReference type="Pfam" id="PF12937">
    <property type="entry name" value="F-box-like"/>
    <property type="match status" value="1"/>
</dbReference>
<dbReference type="InterPro" id="IPR036047">
    <property type="entry name" value="F-box-like_dom_sf"/>
</dbReference>
<protein>
    <recommendedName>
        <fullName evidence="1">F-box domain-containing protein</fullName>
    </recommendedName>
</protein>